<accession>A0A9W8MUQ1</accession>
<dbReference type="InterPro" id="IPR048682">
    <property type="entry name" value="COG4"/>
</dbReference>
<dbReference type="Pfam" id="PF08318">
    <property type="entry name" value="COG4_m"/>
    <property type="match status" value="1"/>
</dbReference>
<dbReference type="PANTHER" id="PTHR24016:SF0">
    <property type="entry name" value="CONSERVED OLIGOMERIC GOLGI COMPLEX SUBUNIT 4"/>
    <property type="match status" value="1"/>
</dbReference>
<organism evidence="2 3">
    <name type="scientific">Agrocybe chaxingu</name>
    <dbReference type="NCBI Taxonomy" id="84603"/>
    <lineage>
        <taxon>Eukaryota</taxon>
        <taxon>Fungi</taxon>
        <taxon>Dikarya</taxon>
        <taxon>Basidiomycota</taxon>
        <taxon>Agaricomycotina</taxon>
        <taxon>Agaricomycetes</taxon>
        <taxon>Agaricomycetidae</taxon>
        <taxon>Agaricales</taxon>
        <taxon>Agaricineae</taxon>
        <taxon>Strophariaceae</taxon>
        <taxon>Agrocybe</taxon>
    </lineage>
</organism>
<dbReference type="EMBL" id="JANKHO010000346">
    <property type="protein sequence ID" value="KAJ3511143.1"/>
    <property type="molecule type" value="Genomic_DNA"/>
</dbReference>
<evidence type="ECO:0000259" key="1">
    <source>
        <dbReference type="SMART" id="SM00762"/>
    </source>
</evidence>
<name>A0A9W8MUQ1_9AGAR</name>
<sequence length="489" mass="56651">MIVDQHQPVVEKYYGSGKMKSVVCRLLDECDRVTKKLRTGWEEDRMYPKLAEIMNNPPMPLYSSNTNARRQPAAEEFIVDPREIDKVLLELAGMIGRWYLFKKFISDALKEDVAGEDSPETPSLPTERVEKEKAAETDLLSQTASEALFEELITTYYIPFETWYIRTIVDKAHRLSKTDTLQSPITTTTPDDVFYIFKAVASRLLSTGSLCCVDRMVKQLKEVFERDYVTVIKRKMDDVYKNSGPMASNARPDRIERENRVSFIILLNDLDISTSHLERLVQDLAENPLIFQHFVENEQLLVKERVSSFSQLTLRLKSSLRSGIEQLFNQLLRPKLRTFVLDIYKDITYVLDEEGYSSADYQDLTRKRFMKVWESLVEGYKDTFSEGNYRLFIGLVLDVLLRPWEKYVMSLKYTELGAVRFDRDLRAIIAYLASQTTFGDIREKFVRLQQISTLLNLDAEEDVDEFYNGSGISWKIGPHEARAIASLKT</sequence>
<dbReference type="PANTHER" id="PTHR24016">
    <property type="entry name" value="CONSERVED OLIGOMERIC GOLGI COMPLEX SUBUNIT 4"/>
    <property type="match status" value="1"/>
</dbReference>
<proteinExistence type="predicted"/>
<dbReference type="Proteomes" id="UP001148786">
    <property type="component" value="Unassembled WGS sequence"/>
</dbReference>
<comment type="caution">
    <text evidence="2">The sequence shown here is derived from an EMBL/GenBank/DDBJ whole genome shotgun (WGS) entry which is preliminary data.</text>
</comment>
<dbReference type="Gene3D" id="1.10.287.1060">
    <property type="entry name" value="ESAT-6-like"/>
    <property type="match status" value="1"/>
</dbReference>
<dbReference type="InterPro" id="IPR048684">
    <property type="entry name" value="COG4_C"/>
</dbReference>
<dbReference type="Gene3D" id="1.20.58.1970">
    <property type="match status" value="1"/>
</dbReference>
<protein>
    <recommendedName>
        <fullName evidence="1">COG4 transport protein middle alpha-helical bundle domain-containing protein</fullName>
    </recommendedName>
</protein>
<dbReference type="AlphaFoldDB" id="A0A9W8MUQ1"/>
<dbReference type="SMART" id="SM00762">
    <property type="entry name" value="Cog4"/>
    <property type="match status" value="1"/>
</dbReference>
<dbReference type="Pfam" id="PF20662">
    <property type="entry name" value="COG4_C"/>
    <property type="match status" value="1"/>
</dbReference>
<gene>
    <name evidence="2" type="ORF">NLJ89_g4269</name>
</gene>
<reference evidence="2" key="1">
    <citation type="submission" date="2022-07" db="EMBL/GenBank/DDBJ databases">
        <title>Genome Sequence of Agrocybe chaxingu.</title>
        <authorList>
            <person name="Buettner E."/>
        </authorList>
    </citation>
    <scope>NUCLEOTIDE SEQUENCE</scope>
    <source>
        <strain evidence="2">MP-N11</strain>
    </source>
</reference>
<keyword evidence="3" id="KW-1185">Reference proteome</keyword>
<evidence type="ECO:0000313" key="2">
    <source>
        <dbReference type="EMBL" id="KAJ3511143.1"/>
    </source>
</evidence>
<evidence type="ECO:0000313" key="3">
    <source>
        <dbReference type="Proteomes" id="UP001148786"/>
    </source>
</evidence>
<dbReference type="OrthoDB" id="47059at2759"/>
<dbReference type="InterPro" id="IPR013167">
    <property type="entry name" value="COG4_M"/>
</dbReference>
<feature type="domain" description="COG4 transport protein middle alpha-helical bundle" evidence="1">
    <location>
        <begin position="1"/>
        <end position="237"/>
    </location>
</feature>